<sequence>MAPRRHLLRPSHPSRRDCLSIDWPSQLISEVRQEMEYGPSFNTFLSLAPKDFLLASTCAASLIVWVFQFPNFLLLEVPR</sequence>
<proteinExistence type="predicted"/>
<accession>A0A4Y2DE13</accession>
<reference evidence="2 3" key="1">
    <citation type="journal article" date="2019" name="Sci. Rep.">
        <title>Orb-weaving spider Araneus ventricosus genome elucidates the spidroin gene catalogue.</title>
        <authorList>
            <person name="Kono N."/>
            <person name="Nakamura H."/>
            <person name="Ohtoshi R."/>
            <person name="Moran D.A.P."/>
            <person name="Shinohara A."/>
            <person name="Yoshida Y."/>
            <person name="Fujiwara M."/>
            <person name="Mori M."/>
            <person name="Tomita M."/>
            <person name="Arakawa K."/>
        </authorList>
    </citation>
    <scope>NUCLEOTIDE SEQUENCE [LARGE SCALE GENOMIC DNA]</scope>
</reference>
<evidence type="ECO:0000313" key="2">
    <source>
        <dbReference type="EMBL" id="GBM14459.1"/>
    </source>
</evidence>
<organism evidence="2 3">
    <name type="scientific">Araneus ventricosus</name>
    <name type="common">Orbweaver spider</name>
    <name type="synonym">Epeira ventricosa</name>
    <dbReference type="NCBI Taxonomy" id="182803"/>
    <lineage>
        <taxon>Eukaryota</taxon>
        <taxon>Metazoa</taxon>
        <taxon>Ecdysozoa</taxon>
        <taxon>Arthropoda</taxon>
        <taxon>Chelicerata</taxon>
        <taxon>Arachnida</taxon>
        <taxon>Araneae</taxon>
        <taxon>Araneomorphae</taxon>
        <taxon>Entelegynae</taxon>
        <taxon>Araneoidea</taxon>
        <taxon>Araneidae</taxon>
        <taxon>Araneus</taxon>
    </lineage>
</organism>
<keyword evidence="1" id="KW-1133">Transmembrane helix</keyword>
<dbReference type="Proteomes" id="UP000499080">
    <property type="component" value="Unassembled WGS sequence"/>
</dbReference>
<dbReference type="EMBL" id="BGPR01000343">
    <property type="protein sequence ID" value="GBM14459.1"/>
    <property type="molecule type" value="Genomic_DNA"/>
</dbReference>
<gene>
    <name evidence="2" type="ORF">AVEN_246614_1</name>
</gene>
<keyword evidence="1" id="KW-0812">Transmembrane</keyword>
<evidence type="ECO:0000256" key="1">
    <source>
        <dbReference type="SAM" id="Phobius"/>
    </source>
</evidence>
<name>A0A4Y2DE13_ARAVE</name>
<keyword evidence="1" id="KW-0472">Membrane</keyword>
<protein>
    <submittedName>
        <fullName evidence="2">Uncharacterized protein</fullName>
    </submittedName>
</protein>
<dbReference type="AlphaFoldDB" id="A0A4Y2DE13"/>
<feature type="transmembrane region" description="Helical" evidence="1">
    <location>
        <begin position="52"/>
        <end position="75"/>
    </location>
</feature>
<evidence type="ECO:0000313" key="3">
    <source>
        <dbReference type="Proteomes" id="UP000499080"/>
    </source>
</evidence>
<keyword evidence="3" id="KW-1185">Reference proteome</keyword>
<comment type="caution">
    <text evidence="2">The sequence shown here is derived from an EMBL/GenBank/DDBJ whole genome shotgun (WGS) entry which is preliminary data.</text>
</comment>